<keyword evidence="1" id="KW-0175">Coiled coil</keyword>
<feature type="non-terminal residue" evidence="2">
    <location>
        <position position="1"/>
    </location>
</feature>
<accession>A0ABR7DUE9</accession>
<gene>
    <name evidence="2" type="ORF">H8S65_20400</name>
</gene>
<dbReference type="Gene3D" id="3.80.10.10">
    <property type="entry name" value="Ribonuclease Inhibitor"/>
    <property type="match status" value="1"/>
</dbReference>
<dbReference type="EMBL" id="JACOOJ010000072">
    <property type="protein sequence ID" value="MBC5635101.1"/>
    <property type="molecule type" value="Genomic_DNA"/>
</dbReference>
<evidence type="ECO:0000313" key="2">
    <source>
        <dbReference type="EMBL" id="MBC5635101.1"/>
    </source>
</evidence>
<keyword evidence="2" id="KW-0808">Transferase</keyword>
<dbReference type="Pfam" id="PF08757">
    <property type="entry name" value="CotH"/>
    <property type="match status" value="1"/>
</dbReference>
<evidence type="ECO:0000256" key="1">
    <source>
        <dbReference type="SAM" id="Coils"/>
    </source>
</evidence>
<dbReference type="InterPro" id="IPR032675">
    <property type="entry name" value="LRR_dom_sf"/>
</dbReference>
<dbReference type="Proteomes" id="UP000651475">
    <property type="component" value="Unassembled WGS sequence"/>
</dbReference>
<dbReference type="GO" id="GO:0016301">
    <property type="term" value="F:kinase activity"/>
    <property type="evidence" value="ECO:0007669"/>
    <property type="project" value="UniProtKB-KW"/>
</dbReference>
<dbReference type="SUPFAM" id="SSF49464">
    <property type="entry name" value="Carboxypeptidase regulatory domain-like"/>
    <property type="match status" value="1"/>
</dbReference>
<keyword evidence="2" id="KW-0418">Kinase</keyword>
<reference evidence="2 3" key="1">
    <citation type="submission" date="2020-08" db="EMBL/GenBank/DDBJ databases">
        <title>Genome public.</title>
        <authorList>
            <person name="Liu C."/>
            <person name="Sun Q."/>
        </authorList>
    </citation>
    <scope>NUCLEOTIDE SEQUENCE [LARGE SCALE GENOMIC DNA]</scope>
    <source>
        <strain evidence="2 3">NSJ-79</strain>
    </source>
</reference>
<dbReference type="InterPro" id="IPR008969">
    <property type="entry name" value="CarboxyPept-like_regulatory"/>
</dbReference>
<sequence length="2139" mass="237771">GEPDSAYVDIFDREELKMKFSDLTPAEVDRLKLHFSDLTETDKAELMKPATDAAKEVREEMDVITGEANTLKTDLRQLEATVEEQEEIRENSYTQWQAKEQARQNDELKRKETEAARVLAEAERARKEAERNATFDEKVQEAETQANYAQEQGDYAKQQGLRVGQYDSRIMALEENKIDGGYAEENMLYLTVDGIPVGDPIPVGSGTGGGGGAAGIVMKVRSLTDTLLSAIVGATLRIGYNFTSIYQDDESETGDGTATYTINSQKVATQAITQGDNYFDVSKWLVVGTNKVKVTVLDTTGQSRSLAYTVEVISLSLSDSYDDTQVNTGDITYRYTPVGAIAKTVHFILDGTEIATKETTDSNRQLSQVIPSQTHGAHRLEVYMTATVNGVEVRSNTLTHDLICVAEGNNTVIVASSFNQTTAQQYDRLSIPFVVYNPVASTSAVTLSVDGVALSEQTVDRTLQAWTYRIIQPGALALKIASGSVSRTFNLTVTEAAVIVEPETADLALHLTSANRSNNDNNKEEWKFSDITASLTDFNFKTNGWITENGSTALRVSGDARVAIPYHIFATDFRATGKSIEFEFETRDVIDYDAVVIDCLVGGIGLRITAQEALFKSEQTTVSTRFKEEERVRVSFVIEKKTDHRLIYIYINGILSGVAQYPAEDNFQQVVPCDIVIGSNACSVDLFNIRIYDNNLTEYQMLDNYIGDIDDYDRKVEVYERNQVYDEYGNISYQKVLEKIPCMILEGSLPTFKGDKKTNKVYFADLQNPSRDFSCENIQNDVQGTSSQYYPRKNFKYKFKTQITYTGTGDMSDDYALRSNSIPVNCFCLKADFAESSGTHNTGMAKIIENLLKDMGILTPPQQTDPRVRTTVDGYPICVFHRETADSELTFVGKYNFNNDKSTEATFGFSEGDESWEFKNNTSDRSLFKSADFTGTDWLNDFEARYPDDDAINAEYEAGARKPVNLMAIMEWVVSTANDTNKFKAEVAEHFDLRNLLSYYLITELFGMVDQRAKNMFLTRFASDGKWRFIFYDNDTCNGINNEGLVAFGYGVEYHDTIDTLNVFNGEQSVLWNNVEAAFADELAEMYREMRTHLSYVSVLAVLNGEQSDKWCEAIYNADGRFKYVDPLIEDGNGSYLYACQGSRAEHRKWWLYNRFLYMDSKYNAGDFLIDYATMRLYTPQSYAGVEPDANFTIVPFADQYVRVKFGSYIVGKRCQKDVAVVIEAPAIQFNDTETIVYGASRVKSLGDLAGKYAGTIDMSKAVRLSELHIGSDVEGYHNDNLTVLSVGSNKMLRKLDIQNCPNLKQAVELSQCENIEEIYAQGTSITAVVLAAAGNLYKLYLPGTVTNLSLKNQPKLLDAFFEIAGVERLSTIISESTPGVNIFPLVDRCLSAITPALNRVRLIDLNATGANLDTLYKLIRLGGVDEKGNNVATAVVTGKYHAVTAVEDKLAAIRAAFPELTVTYTNLKAPTITTFTFSSSQSKTIANSTFECNFDAVKVNETTYKVTADDDSVIEFTFRCDNHEDYSDTYLVAGTRSQSYKITYIPLRKIRVQVYNQSIYPSGARVIIGDKVYVTDSQGYATLDRGGEAVSGTVEASGYAGSTFSFNAITNDSTFTVYVYAAVEIKFVVKNGANELVQGVTVTCDGKSAVTNMYGECILLLEKGTYEYTLSHPDYLNVTKRISVGTSASIETSYTSSLITFTVKNEFGSPIQGAILQYDEREVVSDENGICEIMSDSGKYEYIIIANQYISNTGESNISLGRNYSYNITLNIDVFKFKPEENRNIQMLVVAPKVTLTIKSTTVDYIVNWGDETSVIASGTGSIPYSHTYADSGVYQIEISNCAEITSAIADSSSLIAYWSIGESKVQNITFRNYSNLKYFGNVFKNDTDRTSVEYLFVKCSNLITPIDLKPLSDLVNVTNASKLFGDSWGSDTNLTNIDLRPLAGWKKVTKVDYMFRSCISKTTMDLTPLSGWVNVTSAIGMFDSIKGLHSIDLSPLSGWVNVTSIESMFSNRDLTNIDLTPLSGWVNVTDISWLFTNSHYLASIDFTPLANWINITKTMNLISSCSRLAYVIFGSSIPFSLESGSLSNGNTCPIYVPDDAVDAYRTATNWSAYASRIKPISDFSTDFPNETLEEETV</sequence>
<dbReference type="Gene3D" id="2.60.40.1120">
    <property type="entry name" value="Carboxypeptidase-like, regulatory domain"/>
    <property type="match status" value="1"/>
</dbReference>
<protein>
    <submittedName>
        <fullName evidence="2">CotH kinase family protein</fullName>
    </submittedName>
</protein>
<comment type="caution">
    <text evidence="2">The sequence shown here is derived from an EMBL/GenBank/DDBJ whole genome shotgun (WGS) entry which is preliminary data.</text>
</comment>
<proteinExistence type="predicted"/>
<feature type="coiled-coil region" evidence="1">
    <location>
        <begin position="61"/>
        <end position="152"/>
    </location>
</feature>
<name>A0ABR7DUE9_9BACT</name>
<dbReference type="Gene3D" id="3.40.50.12480">
    <property type="match status" value="1"/>
</dbReference>
<organism evidence="2 3">
    <name type="scientific">Parabacteroides hominis</name>
    <dbReference type="NCBI Taxonomy" id="2763057"/>
    <lineage>
        <taxon>Bacteria</taxon>
        <taxon>Pseudomonadati</taxon>
        <taxon>Bacteroidota</taxon>
        <taxon>Bacteroidia</taxon>
        <taxon>Bacteroidales</taxon>
        <taxon>Tannerellaceae</taxon>
        <taxon>Parabacteroides</taxon>
    </lineage>
</organism>
<dbReference type="InterPro" id="IPR014867">
    <property type="entry name" value="Spore_coat_CotH_CotH2/3/7"/>
</dbReference>
<keyword evidence="3" id="KW-1185">Reference proteome</keyword>
<evidence type="ECO:0000313" key="3">
    <source>
        <dbReference type="Proteomes" id="UP000651475"/>
    </source>
</evidence>